<organism evidence="2 3">
    <name type="scientific">Pinibacter soli</name>
    <dbReference type="NCBI Taxonomy" id="3044211"/>
    <lineage>
        <taxon>Bacteria</taxon>
        <taxon>Pseudomonadati</taxon>
        <taxon>Bacteroidota</taxon>
        <taxon>Chitinophagia</taxon>
        <taxon>Chitinophagales</taxon>
        <taxon>Chitinophagaceae</taxon>
        <taxon>Pinibacter</taxon>
    </lineage>
</organism>
<comment type="caution">
    <text evidence="2">The sequence shown here is derived from an EMBL/GenBank/DDBJ whole genome shotgun (WGS) entry which is preliminary data.</text>
</comment>
<feature type="signal peptide" evidence="1">
    <location>
        <begin position="1"/>
        <end position="29"/>
    </location>
</feature>
<evidence type="ECO:0000313" key="2">
    <source>
        <dbReference type="EMBL" id="MDI3319220.1"/>
    </source>
</evidence>
<reference evidence="2 3" key="1">
    <citation type="submission" date="2023-05" db="EMBL/GenBank/DDBJ databases">
        <title>Genome sequence of Pinibacter sp. MAH-24.</title>
        <authorList>
            <person name="Huq M.A."/>
        </authorList>
    </citation>
    <scope>NUCLEOTIDE SEQUENCE [LARGE SCALE GENOMIC DNA]</scope>
    <source>
        <strain evidence="2 3">MAH-24</strain>
    </source>
</reference>
<proteinExistence type="predicted"/>
<dbReference type="InterPro" id="IPR008928">
    <property type="entry name" value="6-hairpin_glycosidase_sf"/>
</dbReference>
<dbReference type="Proteomes" id="UP001226434">
    <property type="component" value="Unassembled WGS sequence"/>
</dbReference>
<dbReference type="InterPro" id="IPR012341">
    <property type="entry name" value="6hp_glycosidase-like_sf"/>
</dbReference>
<sequence>MMIKTKYSLYKKVLVLAGVCFMMHGGTQAQGKIDREALVKRHNVINEKYDSLGSLTVGNGRFAFTVDVTGLQSFPEAYAGGVNLGTESEWGWHSFPNVNNYKREDALKTYQLNGREVSYSVQWNEEGIHKKSGDYYRINEHRLQLGNLGFEILKKDNTPATLKDIQKVVQQLNVWTGEIVSTFFVEGEKVTVSTVSNQEDDIISAAVTSSLLKAGRLKVFVRYPYPTGAFLDGGTNYTAEDKHASSIVTQKNEFARLKHSLDTTSYFTELSWKGKASLTQKGNHYFLLTPQNTTGQFSFSCRFGKAEKQTIPTYLQSLQSSYAAWTNYWKKGAAVDFSGSADKRAFELERRIILSQYLLRVQESGNYPPQETGLTFNSWYGKPHLEMHWWHSAQYAFWNRTELLQKSMDWYSDPVVYGNAKAIAKRQGYDGVRWQKMTDNPGTESPSSVGAFLIWQQPHYIYFAELCYRKFHDKATLEKYRDNVFATADFMASYAHWDSTSNRYILGKGLIPAQETFKATETFNPIFELTYWQWALATAQAWRVRCGLPRNKKYDDVMQHLSTIPQTNGLYYPAESATDAYTNPKYKTDHPIVVGAMGMLPPVKEMDTAVMRKTFDWVWNNWAWPETWGWDFPLVAMSATRLGMPDKAIDALFMPVTTNTYLSNGHNFQDGRLRIYLPGNGALLSAVAMMCAGYDGCNIAEPGIPKNGKWKVKWEGLQKMP</sequence>
<accession>A0ABT6R9H9</accession>
<dbReference type="EMBL" id="JASBRG010000003">
    <property type="protein sequence ID" value="MDI3319220.1"/>
    <property type="molecule type" value="Genomic_DNA"/>
</dbReference>
<evidence type="ECO:0000313" key="3">
    <source>
        <dbReference type="Proteomes" id="UP001226434"/>
    </source>
</evidence>
<keyword evidence="3" id="KW-1185">Reference proteome</keyword>
<evidence type="ECO:0008006" key="4">
    <source>
        <dbReference type="Google" id="ProtNLM"/>
    </source>
</evidence>
<name>A0ABT6R9H9_9BACT</name>
<dbReference type="RefSeq" id="WP_282333335.1">
    <property type="nucleotide sequence ID" value="NZ_JASBRG010000003.1"/>
</dbReference>
<keyword evidence="1" id="KW-0732">Signal</keyword>
<dbReference type="Gene3D" id="1.50.10.10">
    <property type="match status" value="1"/>
</dbReference>
<evidence type="ECO:0000256" key="1">
    <source>
        <dbReference type="SAM" id="SignalP"/>
    </source>
</evidence>
<protein>
    <recommendedName>
        <fullName evidence="4">Glycoside hydrolase family 65</fullName>
    </recommendedName>
</protein>
<dbReference type="SUPFAM" id="SSF48208">
    <property type="entry name" value="Six-hairpin glycosidases"/>
    <property type="match status" value="1"/>
</dbReference>
<gene>
    <name evidence="2" type="ORF">QJ048_05520</name>
</gene>
<feature type="chain" id="PRO_5046941602" description="Glycoside hydrolase family 65" evidence="1">
    <location>
        <begin position="30"/>
        <end position="721"/>
    </location>
</feature>